<dbReference type="AlphaFoldDB" id="A0A0K0D4C0"/>
<reference evidence="2" key="1">
    <citation type="submission" date="2012-09" db="EMBL/GenBank/DDBJ databases">
        <authorList>
            <person name="Martin A.A."/>
        </authorList>
    </citation>
    <scope>NUCLEOTIDE SEQUENCE</scope>
</reference>
<accession>A0A0K0D4C0</accession>
<dbReference type="WBParaSite" id="ACAC_0000491501-mRNA-1">
    <property type="protein sequence ID" value="ACAC_0000491501-mRNA-1"/>
    <property type="gene ID" value="ACAC_0000491501"/>
</dbReference>
<evidence type="ECO:0000313" key="2">
    <source>
        <dbReference type="Proteomes" id="UP000035642"/>
    </source>
</evidence>
<feature type="compositionally biased region" description="Polar residues" evidence="1">
    <location>
        <begin position="8"/>
        <end position="23"/>
    </location>
</feature>
<feature type="region of interest" description="Disordered" evidence="1">
    <location>
        <begin position="1"/>
        <end position="23"/>
    </location>
</feature>
<sequence length="111" mass="12329">MMTLPFDPNSQQPHQFTVNNDQWSLPNDTITARGTVIRGDGRPVGGYPTTSGAFPAAADDSYAHRTARRISSGLETKVREVLRLCLIFTYKVSFYSNSELTNSKTCMPQQV</sequence>
<keyword evidence="2" id="KW-1185">Reference proteome</keyword>
<dbReference type="Proteomes" id="UP000035642">
    <property type="component" value="Unassembled WGS sequence"/>
</dbReference>
<protein>
    <submittedName>
        <fullName evidence="3">COesterase domain-containing protein</fullName>
    </submittedName>
</protein>
<reference evidence="3" key="2">
    <citation type="submission" date="2017-02" db="UniProtKB">
        <authorList>
            <consortium name="WormBaseParasite"/>
        </authorList>
    </citation>
    <scope>IDENTIFICATION</scope>
</reference>
<evidence type="ECO:0000313" key="3">
    <source>
        <dbReference type="WBParaSite" id="ACAC_0000491501-mRNA-1"/>
    </source>
</evidence>
<evidence type="ECO:0000256" key="1">
    <source>
        <dbReference type="SAM" id="MobiDB-lite"/>
    </source>
</evidence>
<proteinExistence type="predicted"/>
<name>A0A0K0D4C0_ANGCA</name>
<organism evidence="2 3">
    <name type="scientific">Angiostrongylus cantonensis</name>
    <name type="common">Rat lungworm</name>
    <dbReference type="NCBI Taxonomy" id="6313"/>
    <lineage>
        <taxon>Eukaryota</taxon>
        <taxon>Metazoa</taxon>
        <taxon>Ecdysozoa</taxon>
        <taxon>Nematoda</taxon>
        <taxon>Chromadorea</taxon>
        <taxon>Rhabditida</taxon>
        <taxon>Rhabditina</taxon>
        <taxon>Rhabditomorpha</taxon>
        <taxon>Strongyloidea</taxon>
        <taxon>Metastrongylidae</taxon>
        <taxon>Angiostrongylus</taxon>
    </lineage>
</organism>